<proteinExistence type="predicted"/>
<name>A0A835GZF3_9MAGN</name>
<keyword evidence="2" id="KW-0472">Membrane</keyword>
<reference evidence="3 4" key="1">
    <citation type="submission" date="2020-10" db="EMBL/GenBank/DDBJ databases">
        <title>The Coptis chinensis genome and diversification of protoberbering-type alkaloids.</title>
        <authorList>
            <person name="Wang B."/>
            <person name="Shu S."/>
            <person name="Song C."/>
            <person name="Liu Y."/>
        </authorList>
    </citation>
    <scope>NUCLEOTIDE SEQUENCE [LARGE SCALE GENOMIC DNA]</scope>
    <source>
        <strain evidence="3">HL-2020</strain>
        <tissue evidence="3">Leaf</tissue>
    </source>
</reference>
<evidence type="ECO:0008006" key="5">
    <source>
        <dbReference type="Google" id="ProtNLM"/>
    </source>
</evidence>
<dbReference type="EMBL" id="JADFTS010000009">
    <property type="protein sequence ID" value="KAF9588738.1"/>
    <property type="molecule type" value="Genomic_DNA"/>
</dbReference>
<evidence type="ECO:0000313" key="4">
    <source>
        <dbReference type="Proteomes" id="UP000631114"/>
    </source>
</evidence>
<accession>A0A835GZF3</accession>
<organism evidence="3 4">
    <name type="scientific">Coptis chinensis</name>
    <dbReference type="NCBI Taxonomy" id="261450"/>
    <lineage>
        <taxon>Eukaryota</taxon>
        <taxon>Viridiplantae</taxon>
        <taxon>Streptophyta</taxon>
        <taxon>Embryophyta</taxon>
        <taxon>Tracheophyta</taxon>
        <taxon>Spermatophyta</taxon>
        <taxon>Magnoliopsida</taxon>
        <taxon>Ranunculales</taxon>
        <taxon>Ranunculaceae</taxon>
        <taxon>Coptidoideae</taxon>
        <taxon>Coptis</taxon>
    </lineage>
</organism>
<feature type="region of interest" description="Disordered" evidence="1">
    <location>
        <begin position="1"/>
        <end position="52"/>
    </location>
</feature>
<keyword evidence="4" id="KW-1185">Reference proteome</keyword>
<keyword evidence="2" id="KW-0812">Transmembrane</keyword>
<dbReference type="AlphaFoldDB" id="A0A835GZF3"/>
<feature type="transmembrane region" description="Helical" evidence="2">
    <location>
        <begin position="121"/>
        <end position="140"/>
    </location>
</feature>
<dbReference type="Proteomes" id="UP000631114">
    <property type="component" value="Unassembled WGS sequence"/>
</dbReference>
<feature type="transmembrane region" description="Helical" evidence="2">
    <location>
        <begin position="87"/>
        <end position="109"/>
    </location>
</feature>
<evidence type="ECO:0000256" key="2">
    <source>
        <dbReference type="SAM" id="Phobius"/>
    </source>
</evidence>
<evidence type="ECO:0000256" key="1">
    <source>
        <dbReference type="SAM" id="MobiDB-lite"/>
    </source>
</evidence>
<comment type="caution">
    <text evidence="3">The sequence shown here is derived from an EMBL/GenBank/DDBJ whole genome shotgun (WGS) entry which is preliminary data.</text>
</comment>
<dbReference type="PANTHER" id="PTHR46631:SF21">
    <property type="entry name" value="60S RIBOSOMAL PROTEIN L18A-LIKE PROTEIN"/>
    <property type="match status" value="1"/>
</dbReference>
<keyword evidence="2" id="KW-1133">Transmembrane helix</keyword>
<dbReference type="PANTHER" id="PTHR46631">
    <property type="entry name" value="60S RIBOSOMAL PROTEIN L18A-LIKE"/>
    <property type="match status" value="1"/>
</dbReference>
<dbReference type="OrthoDB" id="1304551at2759"/>
<protein>
    <recommendedName>
        <fullName evidence="5">60S ribosomal protein L18a-like protein</fullName>
    </recommendedName>
</protein>
<evidence type="ECO:0000313" key="3">
    <source>
        <dbReference type="EMBL" id="KAF9588738.1"/>
    </source>
</evidence>
<sequence>MSEGEGGGEEKKVYGTFQGQQPPQYHHHHHNQPPSIGFPQPAPPPGVTAATSSPSPYYPYGYQAVPVVEGRPVRERRLCCCGIGSGWLLFVLGFFIAAVPWYIGAVIILCARVDHREKPGYIACTIAAVLATIALILGLTKGADDW</sequence>
<dbReference type="InterPro" id="IPR044804">
    <property type="entry name" value="Ribosomal_eL20z-like"/>
</dbReference>
<gene>
    <name evidence="3" type="ORF">IFM89_015175</name>
</gene>